<proteinExistence type="predicted"/>
<accession>A0ACC8XB85</accession>
<gene>
    <name evidence="1" type="ORF">AN640_01600</name>
</gene>
<reference evidence="1" key="1">
    <citation type="submission" date="2016-08" db="EMBL/GenBank/DDBJ databases">
        <authorList>
            <person name="Ngugi D.K."/>
            <person name="Miyake S."/>
            <person name="Stingl U."/>
        </authorList>
    </citation>
    <scope>NUCLEOTIDE SEQUENCE</scope>
    <source>
        <strain evidence="1">SCG-D08WGA-EpuloA1</strain>
    </source>
</reference>
<dbReference type="Proteomes" id="UP000188637">
    <property type="component" value="Unassembled WGS sequence"/>
</dbReference>
<organism evidence="1 2">
    <name type="scientific">Candidatus Epulonipiscium fishelsonii</name>
    <dbReference type="NCBI Taxonomy" id="77094"/>
    <lineage>
        <taxon>Bacteria</taxon>
        <taxon>Bacillati</taxon>
        <taxon>Bacillota</taxon>
        <taxon>Clostridia</taxon>
        <taxon>Lachnospirales</taxon>
        <taxon>Lachnospiraceae</taxon>
        <taxon>Candidatus Epulonipiscium</taxon>
    </lineage>
</organism>
<keyword evidence="1" id="KW-0413">Isomerase</keyword>
<sequence length="321" mass="36104">MKLGVFTCLLSNKSLKEALDYFKSKGIQMVEIGCGGYPGNAHANPEVLLNDDKALEDFKNTIKESGLEISALSCHGNPLHPQKDIAAKFDTDMRNCILLAEKLGIHQINTFSGCPGDSDGSKYPNWVTCTWPNDFKDILEWQWKEKIIPYWKEFVEFAKSHGVNKIALELHPGFAVYNTDTLLKLRKAVGPEIGANLDPSHLIWQGMDTVAVVRELKDAIFHFHAKDTKIDKYNVAINGVLDTQPYGDIANRSWVFRSVGYGNGIEFWKDVVSALRIAGYDYVLSIEHEDGLMSQNEGLTKAVDCLKEVITFEDQAKSWWE</sequence>
<evidence type="ECO:0000313" key="2">
    <source>
        <dbReference type="Proteomes" id="UP000188637"/>
    </source>
</evidence>
<name>A0ACC8XB85_9FIRM</name>
<evidence type="ECO:0000313" key="1">
    <source>
        <dbReference type="EMBL" id="ONI39769.1"/>
    </source>
</evidence>
<protein>
    <submittedName>
        <fullName evidence="1">Xylose isomerase</fullName>
    </submittedName>
</protein>
<keyword evidence="2" id="KW-1185">Reference proteome</keyword>
<dbReference type="EMBL" id="LJHD01000252">
    <property type="protein sequence ID" value="ONI39769.1"/>
    <property type="molecule type" value="Genomic_DNA"/>
</dbReference>
<comment type="caution">
    <text evidence="1">The sequence shown here is derived from an EMBL/GenBank/DDBJ whole genome shotgun (WGS) entry which is preliminary data.</text>
</comment>